<dbReference type="RefSeq" id="WP_279354733.1">
    <property type="nucleotide sequence ID" value="NZ_FZMO01000551.1"/>
</dbReference>
<gene>
    <name evidence="1" type="ORF">FRACA_830021</name>
</gene>
<accession>A0A2I2L1S4</accession>
<dbReference type="AlphaFoldDB" id="A0A2I2L1S4"/>
<evidence type="ECO:0000313" key="2">
    <source>
        <dbReference type="Proteomes" id="UP000234331"/>
    </source>
</evidence>
<organism evidence="1 2">
    <name type="scientific">Frankia canadensis</name>
    <dbReference type="NCBI Taxonomy" id="1836972"/>
    <lineage>
        <taxon>Bacteria</taxon>
        <taxon>Bacillati</taxon>
        <taxon>Actinomycetota</taxon>
        <taxon>Actinomycetes</taxon>
        <taxon>Frankiales</taxon>
        <taxon>Frankiaceae</taxon>
        <taxon>Frankia</taxon>
    </lineage>
</organism>
<sequence>MHGRDTDGRARLVKRFSGPTAVDQVDLRQAFLGYPRAAPAIPLT</sequence>
<evidence type="ECO:0000313" key="1">
    <source>
        <dbReference type="EMBL" id="SNQ51858.1"/>
    </source>
</evidence>
<proteinExistence type="predicted"/>
<name>A0A2I2L1S4_9ACTN</name>
<protein>
    <submittedName>
        <fullName evidence="1">Uncharacterized protein</fullName>
    </submittedName>
</protein>
<dbReference type="EMBL" id="FZMO01000551">
    <property type="protein sequence ID" value="SNQ51858.1"/>
    <property type="molecule type" value="Genomic_DNA"/>
</dbReference>
<keyword evidence="2" id="KW-1185">Reference proteome</keyword>
<reference evidence="1 2" key="1">
    <citation type="submission" date="2017-06" db="EMBL/GenBank/DDBJ databases">
        <authorList>
            <person name="Kim H.J."/>
            <person name="Triplett B.A."/>
        </authorList>
    </citation>
    <scope>NUCLEOTIDE SEQUENCE [LARGE SCALE GENOMIC DNA]</scope>
    <source>
        <strain evidence="1">FRACA_ARgP5</strain>
    </source>
</reference>
<dbReference type="Proteomes" id="UP000234331">
    <property type="component" value="Unassembled WGS sequence"/>
</dbReference>